<name>A0A1C7NNM7_9FUNG</name>
<dbReference type="PANTHER" id="PTHR37988:SF1">
    <property type="entry name" value="UPF0592 MEMBRANE PROTEIN C7D4.03C"/>
    <property type="match status" value="1"/>
</dbReference>
<comment type="caution">
    <text evidence="1">The sequence shown here is derived from an EMBL/GenBank/DDBJ whole genome shotgun (WGS) entry which is preliminary data.</text>
</comment>
<accession>A0A1C7NNM7</accession>
<evidence type="ECO:0000313" key="1">
    <source>
        <dbReference type="EMBL" id="OBZ90580.1"/>
    </source>
</evidence>
<reference evidence="1 2" key="1">
    <citation type="submission" date="2016-03" db="EMBL/GenBank/DDBJ databases">
        <title>Choanephora cucurbitarum.</title>
        <authorList>
            <person name="Min B."/>
            <person name="Park H."/>
            <person name="Park J.-H."/>
            <person name="Shin H.-D."/>
            <person name="Choi I.-G."/>
        </authorList>
    </citation>
    <scope>NUCLEOTIDE SEQUENCE [LARGE SCALE GENOMIC DNA]</scope>
    <source>
        <strain evidence="1 2">KUS-F28377</strain>
    </source>
</reference>
<dbReference type="InterPro" id="IPR013887">
    <property type="entry name" value="UPF0592"/>
</dbReference>
<dbReference type="Proteomes" id="UP000093000">
    <property type="component" value="Unassembled WGS sequence"/>
</dbReference>
<keyword evidence="2" id="KW-1185">Reference proteome</keyword>
<protein>
    <submittedName>
        <fullName evidence="1">Uncharacterized protein</fullName>
    </submittedName>
</protein>
<dbReference type="EMBL" id="LUGH01000042">
    <property type="protein sequence ID" value="OBZ90580.1"/>
    <property type="molecule type" value="Genomic_DNA"/>
</dbReference>
<proteinExistence type="predicted"/>
<dbReference type="InParanoid" id="A0A1C7NNM7"/>
<sequence length="813" mass="94334">MHHRDSLLASMTYSQTKLGNTPLVSSSTSSLTLLSNTVFKPHFQLIDITCNYNRLQKYLSKWQVLPWLKENTIKLTVSASDMNDSCINKPSCWKITSKEKKLNQGRLVLLRWWRVLLNNLAIIDVEERVLYYECILIIMSSHWNGKTSNKTLLAYRQQLKSTLINVISRLNQGALLTSVLSLCAKILAACFFKVPGLAPLLLLHLPVKPTAFQRSQSELKCHSSFNSPQEEARLRCIFPYFLNPIMSTHFSLYQQYMTMFHNELDLPASLKLESGSWIKRWRGDDSELFFSFYQHYHYILSQNIALVQGPSKHRRLHQRNATLSILPGYVYFASFISSKIESLIRREIYSVTSSSTAQTSLAHGSFMDVYRNLAEIQNISHEAFNSLMRQLDTRTTYAQMSQTSRKPVILENATRRYTSCIVECGLILVNHTAVFFDMINVWIRLAIKRTSLNEVEQVYCLFDFIEQLLVYIERRYPSPKEKTLLMDVPYILHTLEIILTKSDHGLTITRTLAFIYTHFDFLTSSPSWLDFLCLNILLSPAVFERLSVHWARHVRICYLKCLVWRVGRVESTLHIKWHEGYTLIDPLCNHSVCRRKWVRLADSEVNRQNELCVLRIHIELESLIHSFYVHHQQTEKAGPDMRKESTRPVTQHQLASSFISDVRLVHRSKTCWDEKQEQGCQVNQSNLLTACHCKSHKPTTTSCVLPILFKSKPEKKEERQLFHSDTAQEIYSLPTTITSTRCCPSYPACVHRQAHAYHPYPPTKHVYASKMLSELKTVSDGYSSWYKNPSILKKSLPELILDWPKHWNLDQAI</sequence>
<dbReference type="Pfam" id="PF08578">
    <property type="entry name" value="DUF1765"/>
    <property type="match status" value="1"/>
</dbReference>
<dbReference type="STRING" id="101091.A0A1C7NNM7"/>
<dbReference type="AlphaFoldDB" id="A0A1C7NNM7"/>
<gene>
    <name evidence="1" type="ORF">A0J61_01365</name>
</gene>
<dbReference type="PANTHER" id="PTHR37988">
    <property type="entry name" value="UPF0592 MEMBRANE PROTEIN C7D4.03C"/>
    <property type="match status" value="1"/>
</dbReference>
<evidence type="ECO:0000313" key="2">
    <source>
        <dbReference type="Proteomes" id="UP000093000"/>
    </source>
</evidence>
<organism evidence="1 2">
    <name type="scientific">Choanephora cucurbitarum</name>
    <dbReference type="NCBI Taxonomy" id="101091"/>
    <lineage>
        <taxon>Eukaryota</taxon>
        <taxon>Fungi</taxon>
        <taxon>Fungi incertae sedis</taxon>
        <taxon>Mucoromycota</taxon>
        <taxon>Mucoromycotina</taxon>
        <taxon>Mucoromycetes</taxon>
        <taxon>Mucorales</taxon>
        <taxon>Mucorineae</taxon>
        <taxon>Choanephoraceae</taxon>
        <taxon>Choanephoroideae</taxon>
        <taxon>Choanephora</taxon>
    </lineage>
</organism>
<dbReference type="OrthoDB" id="296767at2759"/>